<dbReference type="Proteomes" id="UP000326396">
    <property type="component" value="Linkage Group LG12"/>
</dbReference>
<dbReference type="AlphaFoldDB" id="A0A5N6PJK5"/>
<accession>A0A5N6PJK5</accession>
<dbReference type="PANTHER" id="PTHR47266">
    <property type="entry name" value="ENDONUCLEASE-RELATED"/>
    <property type="match status" value="1"/>
</dbReference>
<evidence type="ECO:0000313" key="3">
    <source>
        <dbReference type="Proteomes" id="UP000326396"/>
    </source>
</evidence>
<dbReference type="Gene3D" id="1.10.340.70">
    <property type="match status" value="1"/>
</dbReference>
<evidence type="ECO:0000259" key="1">
    <source>
        <dbReference type="Pfam" id="PF17921"/>
    </source>
</evidence>
<proteinExistence type="predicted"/>
<evidence type="ECO:0000313" key="2">
    <source>
        <dbReference type="EMBL" id="KAD6454894.1"/>
    </source>
</evidence>
<sequence length="145" mass="16912">MSCVGQGYDRVRALQLTIHPILPEQICNVQVDALKEENLVAESLRGMEKQLEVKADDLHYFMERVWVPLHGNLQDLVMDEAHKSRYSIHPGSNRMYHDMKILYWWPNTKADIATYVRKCLTCAKVKVEYQKPSGLLTQPEIPMWK</sequence>
<gene>
    <name evidence="2" type="ORF">E3N88_09600</name>
</gene>
<organism evidence="2 3">
    <name type="scientific">Mikania micrantha</name>
    <name type="common">bitter vine</name>
    <dbReference type="NCBI Taxonomy" id="192012"/>
    <lineage>
        <taxon>Eukaryota</taxon>
        <taxon>Viridiplantae</taxon>
        <taxon>Streptophyta</taxon>
        <taxon>Embryophyta</taxon>
        <taxon>Tracheophyta</taxon>
        <taxon>Spermatophyta</taxon>
        <taxon>Magnoliopsida</taxon>
        <taxon>eudicotyledons</taxon>
        <taxon>Gunneridae</taxon>
        <taxon>Pentapetalae</taxon>
        <taxon>asterids</taxon>
        <taxon>campanulids</taxon>
        <taxon>Asterales</taxon>
        <taxon>Asteraceae</taxon>
        <taxon>Asteroideae</taxon>
        <taxon>Heliantheae alliance</taxon>
        <taxon>Eupatorieae</taxon>
        <taxon>Mikania</taxon>
    </lineage>
</organism>
<dbReference type="OrthoDB" id="1938712at2759"/>
<dbReference type="EMBL" id="SZYD01000004">
    <property type="protein sequence ID" value="KAD6454894.1"/>
    <property type="molecule type" value="Genomic_DNA"/>
</dbReference>
<name>A0A5N6PJK5_9ASTR</name>
<feature type="domain" description="Integrase zinc-binding" evidence="1">
    <location>
        <begin position="72"/>
        <end position="127"/>
    </location>
</feature>
<comment type="caution">
    <text evidence="2">The sequence shown here is derived from an EMBL/GenBank/DDBJ whole genome shotgun (WGS) entry which is preliminary data.</text>
</comment>
<keyword evidence="3" id="KW-1185">Reference proteome</keyword>
<dbReference type="Pfam" id="PF17921">
    <property type="entry name" value="Integrase_H2C2"/>
    <property type="match status" value="1"/>
</dbReference>
<dbReference type="InterPro" id="IPR052160">
    <property type="entry name" value="Gypsy_RT_Integrase-like"/>
</dbReference>
<dbReference type="InterPro" id="IPR041588">
    <property type="entry name" value="Integrase_H2C2"/>
</dbReference>
<protein>
    <recommendedName>
        <fullName evidence="1">Integrase zinc-binding domain-containing protein</fullName>
    </recommendedName>
</protein>
<reference evidence="2 3" key="1">
    <citation type="submission" date="2019-05" db="EMBL/GenBank/DDBJ databases">
        <title>Mikania micrantha, genome provides insights into the molecular mechanism of rapid growth.</title>
        <authorList>
            <person name="Liu B."/>
        </authorList>
    </citation>
    <scope>NUCLEOTIDE SEQUENCE [LARGE SCALE GENOMIC DNA]</scope>
    <source>
        <strain evidence="2">NLD-2019</strain>
        <tissue evidence="2">Leaf</tissue>
    </source>
</reference>